<accession>A0A413B9T6</accession>
<evidence type="ECO:0000313" key="3">
    <source>
        <dbReference type="Proteomes" id="UP000286581"/>
    </source>
</evidence>
<dbReference type="AlphaFoldDB" id="A0A413B9T6"/>
<evidence type="ECO:0000313" key="2">
    <source>
        <dbReference type="EMBL" id="RGW35503.1"/>
    </source>
</evidence>
<organism evidence="2 3">
    <name type="scientific">Agathobacter rectalis</name>
    <dbReference type="NCBI Taxonomy" id="39491"/>
    <lineage>
        <taxon>Bacteria</taxon>
        <taxon>Bacillati</taxon>
        <taxon>Bacillota</taxon>
        <taxon>Clostridia</taxon>
        <taxon>Lachnospirales</taxon>
        <taxon>Lachnospiraceae</taxon>
        <taxon>Agathobacter</taxon>
    </lineage>
</organism>
<gene>
    <name evidence="2" type="ORF">DWV78_15275</name>
</gene>
<keyword evidence="1" id="KW-1133">Transmembrane helix</keyword>
<sequence length="151" mass="16824">MYEDEYYYEARKKENAKLDAELAGTFATVIGGLIGAVLSCLLFLLRRFDVLSSGLASLLFYMLTYTGEWHVAVYITVAFVIFIASMILQHAFLAGRIIFTIFVSIAVAIIGAGWKAYDTEIQRNTVMVICFTVTVILGLISWKGIKAQESE</sequence>
<dbReference type="Proteomes" id="UP000286581">
    <property type="component" value="Unassembled WGS sequence"/>
</dbReference>
<keyword evidence="1" id="KW-0472">Membrane</keyword>
<feature type="transmembrane region" description="Helical" evidence="1">
    <location>
        <begin position="126"/>
        <end position="145"/>
    </location>
</feature>
<comment type="caution">
    <text evidence="2">The sequence shown here is derived from an EMBL/GenBank/DDBJ whole genome shotgun (WGS) entry which is preliminary data.</text>
</comment>
<reference evidence="2 3" key="1">
    <citation type="submission" date="2018-08" db="EMBL/GenBank/DDBJ databases">
        <title>A genome reference for cultivated species of the human gut microbiota.</title>
        <authorList>
            <person name="Zou Y."/>
            <person name="Xue W."/>
            <person name="Luo G."/>
        </authorList>
    </citation>
    <scope>NUCLEOTIDE SEQUENCE [LARGE SCALE GENOMIC DNA]</scope>
    <source>
        <strain evidence="2 3">AF12-8</strain>
    </source>
</reference>
<proteinExistence type="predicted"/>
<protein>
    <submittedName>
        <fullName evidence="2">Uncharacterized protein</fullName>
    </submittedName>
</protein>
<dbReference type="EMBL" id="QSAE01000088">
    <property type="protein sequence ID" value="RGW35503.1"/>
    <property type="molecule type" value="Genomic_DNA"/>
</dbReference>
<feature type="transmembrane region" description="Helical" evidence="1">
    <location>
        <begin position="58"/>
        <end position="87"/>
    </location>
</feature>
<feature type="transmembrane region" description="Helical" evidence="1">
    <location>
        <begin position="93"/>
        <end position="114"/>
    </location>
</feature>
<name>A0A413B9T6_9FIRM</name>
<keyword evidence="1" id="KW-0812">Transmembrane</keyword>
<feature type="transmembrane region" description="Helical" evidence="1">
    <location>
        <begin position="22"/>
        <end position="46"/>
    </location>
</feature>
<evidence type="ECO:0000256" key="1">
    <source>
        <dbReference type="SAM" id="Phobius"/>
    </source>
</evidence>